<feature type="region of interest" description="Disordered" evidence="1">
    <location>
        <begin position="1022"/>
        <end position="1100"/>
    </location>
</feature>
<dbReference type="GeneID" id="40312713"/>
<keyword evidence="3" id="KW-1185">Reference proteome</keyword>
<reference evidence="2 3" key="1">
    <citation type="submission" date="2017-09" db="EMBL/GenBank/DDBJ databases">
        <title>Genome sequencing of Besnoitia besnoiti strain Bb-Ger1.</title>
        <authorList>
            <person name="Schares G."/>
            <person name="Venepally P."/>
            <person name="Lorenzi H.A."/>
        </authorList>
    </citation>
    <scope>NUCLEOTIDE SEQUENCE [LARGE SCALE GENOMIC DNA]</scope>
    <source>
        <strain evidence="2 3">Bb-Ger1</strain>
    </source>
</reference>
<name>A0A2A9MDV8_BESBE</name>
<sequence length="1186" mass="122934">MPVASASWRAVKMNQPRGSGDASWAGACGGVDYDAIRRDYLRCLHQLQSEEEARHDVLEANRWGQLLRMPAHPRASPLCCQFQDARNFGRAHEEARNYVLGDLTGEDAYAEMRRAYICHIQRVQNDEKAVWERARQAPPAASWETRSDMGEEVDCSGANAFGAPVAADVVSSPGRGGADTPSLRIRGTTCLLCREQLRPLLSRNGLRPPQRLSPTPSPVLLPPSLSPSPEFPLASLHAAPTAACVPLHAKKPVTSLRVSSPCAALSPAASSRHSHFSSAVSAPSAAPLSAVGVPHASLPAPDPWNVSSPNPPASLTTFSSRSSSSSLVAPSAVSPAGSGHLAAAENSTRVQGLPLFSPEECAAQSHSRKSHGASPLDSRSPASISPRQLPPLPIALSVARSAATACLSAACWASGPFASAPAWPSLASGSLSPPPPPVASSPSSSAPLSRHCESNPAGAQATPPLALLPDPQPASSRPPRPLQVSAPFRSAALFPLDLWTGRPRRACATRRSPSCVFPLPPVTSCARGVTARLAAVAARSPPCRRSRGASVENSSPDDAQPASSQIQRGASLPPPCEGTPLAAARPPPAPPSCGPRVDLRGPAAPRASRTTLASSLQETENVPASPPASQRLSSPLALPLQPSLCSAVSALSARSSLLPVAPWLSPACPSTPAPASVSESCASGSFYSCLSAPSPGAGGFLGPPSDRALSPSSVVLSAPSSLSQPLSPAPSRCAFLASSPSKSASASATVAENRAASAAASCSAAVVFPEAGEPCLHPSALLHEEGQSAHASLSVHSASPASSRAFLDASRLAPARSLRWGDEPAETRGDHRGAPLRLDDSKREANAPQPRMPSGKVAAVLACREVIRHELQTRLCQRGPARGAAGGEREAASGPFFEGEVSSHRFFLREASSGLFSEREVLEDGRGGEGRDAGVEGLHWGGCALGGGGNGALARGASADDANGEEETKGPLARETVRVEAAGAAESGENCLLRQELRPARFGDKKLGDTCRNERCAVPRPTAAFARSTGGQMPRGGRGDASAHEAGQSLPQSFRRTQALRCDSHTPARHASAEKIPRIRRPPAQTTGEGASRNGEPRDLKCFEEASPGGCGEEGDDRLPAAFLARVRGGTAARGVETRRERGMLDRGRAATLLFHRFAEIRGLIDRGGAGDRAGEGGGSKRQHEM</sequence>
<comment type="caution">
    <text evidence="2">The sequence shown here is derived from an EMBL/GenBank/DDBJ whole genome shotgun (WGS) entry which is preliminary data.</text>
</comment>
<feature type="compositionally biased region" description="Pro residues" evidence="1">
    <location>
        <begin position="215"/>
        <end position="226"/>
    </location>
</feature>
<evidence type="ECO:0000256" key="1">
    <source>
        <dbReference type="SAM" id="MobiDB-lite"/>
    </source>
</evidence>
<gene>
    <name evidence="2" type="ORF">BESB_077870</name>
</gene>
<evidence type="ECO:0000313" key="2">
    <source>
        <dbReference type="EMBL" id="PFH33570.1"/>
    </source>
</evidence>
<dbReference type="VEuPathDB" id="ToxoDB:BESB_077870"/>
<feature type="compositionally biased region" description="Low complexity" evidence="1">
    <location>
        <begin position="440"/>
        <end position="449"/>
    </location>
</feature>
<feature type="region of interest" description="Disordered" evidence="1">
    <location>
        <begin position="536"/>
        <end position="633"/>
    </location>
</feature>
<dbReference type="RefSeq" id="XP_029217579.1">
    <property type="nucleotide sequence ID" value="XM_029366148.1"/>
</dbReference>
<organism evidence="2 3">
    <name type="scientific">Besnoitia besnoiti</name>
    <name type="common">Apicomplexan protozoan</name>
    <dbReference type="NCBI Taxonomy" id="94643"/>
    <lineage>
        <taxon>Eukaryota</taxon>
        <taxon>Sar</taxon>
        <taxon>Alveolata</taxon>
        <taxon>Apicomplexa</taxon>
        <taxon>Conoidasida</taxon>
        <taxon>Coccidia</taxon>
        <taxon>Eucoccidiorida</taxon>
        <taxon>Eimeriorina</taxon>
        <taxon>Sarcocystidae</taxon>
        <taxon>Besnoitia</taxon>
    </lineage>
</organism>
<dbReference type="EMBL" id="NWUJ01000008">
    <property type="protein sequence ID" value="PFH33570.1"/>
    <property type="molecule type" value="Genomic_DNA"/>
</dbReference>
<feature type="region of interest" description="Disordered" evidence="1">
    <location>
        <begin position="203"/>
        <end position="226"/>
    </location>
</feature>
<feature type="region of interest" description="Disordered" evidence="1">
    <location>
        <begin position="425"/>
        <end position="483"/>
    </location>
</feature>
<feature type="region of interest" description="Disordered" evidence="1">
    <location>
        <begin position="818"/>
        <end position="854"/>
    </location>
</feature>
<feature type="compositionally biased region" description="Basic and acidic residues" evidence="1">
    <location>
        <begin position="1062"/>
        <end position="1077"/>
    </location>
</feature>
<dbReference type="KEGG" id="bbes:BESB_077870"/>
<protein>
    <submittedName>
        <fullName evidence="2">Uncharacterized protein</fullName>
    </submittedName>
</protein>
<feature type="region of interest" description="Disordered" evidence="1">
    <location>
        <begin position="360"/>
        <end position="386"/>
    </location>
</feature>
<feature type="compositionally biased region" description="Polar residues" evidence="1">
    <location>
        <begin position="551"/>
        <end position="568"/>
    </location>
</feature>
<accession>A0A2A9MDV8</accession>
<proteinExistence type="predicted"/>
<dbReference type="Proteomes" id="UP000224006">
    <property type="component" value="Chromosome VII"/>
</dbReference>
<evidence type="ECO:0000313" key="3">
    <source>
        <dbReference type="Proteomes" id="UP000224006"/>
    </source>
</evidence>
<feature type="compositionally biased region" description="Polar residues" evidence="1">
    <location>
        <begin position="608"/>
        <end position="622"/>
    </location>
</feature>
<feature type="region of interest" description="Disordered" evidence="1">
    <location>
        <begin position="1167"/>
        <end position="1186"/>
    </location>
</feature>
<feature type="compositionally biased region" description="Low complexity" evidence="1">
    <location>
        <begin position="456"/>
        <end position="469"/>
    </location>
</feature>
<feature type="compositionally biased region" description="Pro residues" evidence="1">
    <location>
        <begin position="470"/>
        <end position="481"/>
    </location>
</feature>
<dbReference type="AlphaFoldDB" id="A0A2A9MDV8"/>
<feature type="compositionally biased region" description="Basic and acidic residues" evidence="1">
    <location>
        <begin position="819"/>
        <end position="845"/>
    </location>
</feature>